<dbReference type="AlphaFoldDB" id="A0A2S6GMB9"/>
<dbReference type="Pfam" id="PF16918">
    <property type="entry name" value="PknG_TPR"/>
    <property type="match status" value="1"/>
</dbReference>
<dbReference type="EC" id="2.7.11.1" evidence="1"/>
<keyword evidence="5 11" id="KW-0418">Kinase</keyword>
<reference evidence="11 12" key="1">
    <citation type="submission" date="2018-02" db="EMBL/GenBank/DDBJ databases">
        <title>Genomic Encyclopedia of Archaeal and Bacterial Type Strains, Phase II (KMG-II): from individual species to whole genera.</title>
        <authorList>
            <person name="Goeker M."/>
        </authorList>
    </citation>
    <scope>NUCLEOTIDE SEQUENCE [LARGE SCALE GENOMIC DNA]</scope>
    <source>
        <strain evidence="11 12">YU 961-1</strain>
    </source>
</reference>
<dbReference type="Pfam" id="PF00069">
    <property type="entry name" value="Pkinase"/>
    <property type="match status" value="1"/>
</dbReference>
<evidence type="ECO:0000256" key="8">
    <source>
        <dbReference type="ARBA" id="ARBA00048679"/>
    </source>
</evidence>
<keyword evidence="3" id="KW-0808">Transferase</keyword>
<evidence type="ECO:0000256" key="9">
    <source>
        <dbReference type="SAM" id="MobiDB-lite"/>
    </source>
</evidence>
<dbReference type="PANTHER" id="PTHR24363:SF0">
    <property type="entry name" value="SERINE_THREONINE KINASE LIKE DOMAIN CONTAINING 1"/>
    <property type="match status" value="1"/>
</dbReference>
<proteinExistence type="predicted"/>
<feature type="domain" description="Protein kinase" evidence="10">
    <location>
        <begin position="138"/>
        <end position="392"/>
    </location>
</feature>
<evidence type="ECO:0000256" key="1">
    <source>
        <dbReference type="ARBA" id="ARBA00012513"/>
    </source>
</evidence>
<dbReference type="Gene3D" id="1.10.510.10">
    <property type="entry name" value="Transferase(Phosphotransferase) domain 1"/>
    <property type="match status" value="1"/>
</dbReference>
<dbReference type="Gene3D" id="3.30.200.20">
    <property type="entry name" value="Phosphorylase Kinase, domain 1"/>
    <property type="match status" value="1"/>
</dbReference>
<evidence type="ECO:0000256" key="7">
    <source>
        <dbReference type="ARBA" id="ARBA00047899"/>
    </source>
</evidence>
<dbReference type="RefSeq" id="WP_219824029.1">
    <property type="nucleotide sequence ID" value="NZ_CP154825.1"/>
</dbReference>
<dbReference type="InterPro" id="IPR011009">
    <property type="entry name" value="Kinase-like_dom_sf"/>
</dbReference>
<evidence type="ECO:0000259" key="10">
    <source>
        <dbReference type="PROSITE" id="PS50011"/>
    </source>
</evidence>
<dbReference type="InterPro" id="IPR011990">
    <property type="entry name" value="TPR-like_helical_dom_sf"/>
</dbReference>
<dbReference type="GO" id="GO:0004674">
    <property type="term" value="F:protein serine/threonine kinase activity"/>
    <property type="evidence" value="ECO:0007669"/>
    <property type="project" value="UniProtKB-KW"/>
</dbReference>
<comment type="catalytic activity">
    <reaction evidence="7">
        <text>L-threonyl-[protein] + ATP = O-phospho-L-threonyl-[protein] + ADP + H(+)</text>
        <dbReference type="Rhea" id="RHEA:46608"/>
        <dbReference type="Rhea" id="RHEA-COMP:11060"/>
        <dbReference type="Rhea" id="RHEA-COMP:11605"/>
        <dbReference type="ChEBI" id="CHEBI:15378"/>
        <dbReference type="ChEBI" id="CHEBI:30013"/>
        <dbReference type="ChEBI" id="CHEBI:30616"/>
        <dbReference type="ChEBI" id="CHEBI:61977"/>
        <dbReference type="ChEBI" id="CHEBI:456216"/>
        <dbReference type="EC" id="2.7.11.1"/>
    </reaction>
</comment>
<feature type="compositionally biased region" description="Low complexity" evidence="9">
    <location>
        <begin position="30"/>
        <end position="46"/>
    </location>
</feature>
<evidence type="ECO:0000256" key="5">
    <source>
        <dbReference type="ARBA" id="ARBA00022777"/>
    </source>
</evidence>
<keyword evidence="12" id="KW-1185">Reference proteome</keyword>
<dbReference type="PROSITE" id="PS50011">
    <property type="entry name" value="PROTEIN_KINASE_DOM"/>
    <property type="match status" value="1"/>
</dbReference>
<dbReference type="SUPFAM" id="SSF48452">
    <property type="entry name" value="TPR-like"/>
    <property type="match status" value="1"/>
</dbReference>
<evidence type="ECO:0000313" key="11">
    <source>
        <dbReference type="EMBL" id="PPK66389.1"/>
    </source>
</evidence>
<evidence type="ECO:0000256" key="4">
    <source>
        <dbReference type="ARBA" id="ARBA00022741"/>
    </source>
</evidence>
<dbReference type="PANTHER" id="PTHR24363">
    <property type="entry name" value="SERINE/THREONINE PROTEIN KINASE"/>
    <property type="match status" value="1"/>
</dbReference>
<evidence type="ECO:0000313" key="12">
    <source>
        <dbReference type="Proteomes" id="UP000239203"/>
    </source>
</evidence>
<dbReference type="SMART" id="SM00220">
    <property type="entry name" value="S_TKc"/>
    <property type="match status" value="1"/>
</dbReference>
<dbReference type="GO" id="GO:0005524">
    <property type="term" value="F:ATP binding"/>
    <property type="evidence" value="ECO:0007669"/>
    <property type="project" value="UniProtKB-KW"/>
</dbReference>
<comment type="catalytic activity">
    <reaction evidence="8">
        <text>L-seryl-[protein] + ATP = O-phospho-L-seryl-[protein] + ADP + H(+)</text>
        <dbReference type="Rhea" id="RHEA:17989"/>
        <dbReference type="Rhea" id="RHEA-COMP:9863"/>
        <dbReference type="Rhea" id="RHEA-COMP:11604"/>
        <dbReference type="ChEBI" id="CHEBI:15378"/>
        <dbReference type="ChEBI" id="CHEBI:29999"/>
        <dbReference type="ChEBI" id="CHEBI:30616"/>
        <dbReference type="ChEBI" id="CHEBI:83421"/>
        <dbReference type="ChEBI" id="CHEBI:456216"/>
        <dbReference type="EC" id="2.7.11.1"/>
    </reaction>
</comment>
<evidence type="ECO:0000256" key="3">
    <source>
        <dbReference type="ARBA" id="ARBA00022679"/>
    </source>
</evidence>
<organism evidence="11 12">
    <name type="scientific">Actinokineospora auranticolor</name>
    <dbReference type="NCBI Taxonomy" id="155976"/>
    <lineage>
        <taxon>Bacteria</taxon>
        <taxon>Bacillati</taxon>
        <taxon>Actinomycetota</taxon>
        <taxon>Actinomycetes</taxon>
        <taxon>Pseudonocardiales</taxon>
        <taxon>Pseudonocardiaceae</taxon>
        <taxon>Actinokineospora</taxon>
    </lineage>
</organism>
<comment type="caution">
    <text evidence="11">The sequence shown here is derived from an EMBL/GenBank/DDBJ whole genome shotgun (WGS) entry which is preliminary data.</text>
</comment>
<gene>
    <name evidence="11" type="ORF">CLV40_11093</name>
</gene>
<accession>A0A2S6GMB9</accession>
<dbReference type="EMBL" id="PTIX01000010">
    <property type="protein sequence ID" value="PPK66389.1"/>
    <property type="molecule type" value="Genomic_DNA"/>
</dbReference>
<sequence>MTACVRDGCDGTYLPDGSCDECGFFAPTASEATPPAAPPASARTEPMPSGRSTGNRTRAARTVVDRVTLPPIAVPNPAAAVLTDPKVPYHRRKCPNCGEPVGQPRGDRPGLDSGFCPRDRTPFSYVPALARHAYVERYEVFGCLTYGGLGWIYLARDSHLGDDRTERWVVLKGLINSHDPDAVAAATRERQYLVTVDHPNVVQISDFVEHTDPRTGVVAGYIVMEYLPGRTLHQVLVDPAEPEPLPVPVVLRYADDLLDALGYLHRRDLVYCDLKQHNVMQVEQRVKLIDLGAVMRADSDTASYGTVGFMAPEVETGEHQPTPHSDLYTLGRTMAALTFPFLGFSDAYRHRLPADIPYLAGEESFVRLLRRAANPNPRARFTAAEDMRDQVVGVLAETLSRADAEPYGVNSALFTRERRVFGTGAGVVRAVAAEAVEWREVPACLPSPLVDPADPAAGFLATLAGVAPDRLVETLLGAGERTPELLLRLAEAHVLAGEPGAARAVLAEFAEALPDDWRTDWYLGLAAIADDPAAAADRFDAVYSALPGEPAAKLALAAAVERTGDPARARALYARVWDTDRTYVSAAFGLARAHAAQDDHRAAVAVLDQVPDSSNHHTAAQVAAIRALVRADLLPDAATRLDALTLDAERTARLNIEVHGAALAARADHPTDHRGAAEEEAETALRRRLEQAYRALAKLTPDRDTRSALVDRANEVRPWTLV</sequence>
<keyword evidence="2" id="KW-0723">Serine/threonine-protein kinase</keyword>
<dbReference type="Gene3D" id="1.25.40.10">
    <property type="entry name" value="Tetratricopeptide repeat domain"/>
    <property type="match status" value="1"/>
</dbReference>
<dbReference type="Proteomes" id="UP000239203">
    <property type="component" value="Unassembled WGS sequence"/>
</dbReference>
<feature type="region of interest" description="Disordered" evidence="9">
    <location>
        <begin position="30"/>
        <end position="58"/>
    </location>
</feature>
<protein>
    <recommendedName>
        <fullName evidence="1">non-specific serine/threonine protein kinase</fullName>
        <ecNumber evidence="1">2.7.11.1</ecNumber>
    </recommendedName>
</protein>
<dbReference type="InterPro" id="IPR031636">
    <property type="entry name" value="PknG_TPR"/>
</dbReference>
<evidence type="ECO:0000256" key="6">
    <source>
        <dbReference type="ARBA" id="ARBA00022840"/>
    </source>
</evidence>
<evidence type="ECO:0000256" key="2">
    <source>
        <dbReference type="ARBA" id="ARBA00022527"/>
    </source>
</evidence>
<keyword evidence="4" id="KW-0547">Nucleotide-binding</keyword>
<name>A0A2S6GMB9_9PSEU</name>
<dbReference type="SUPFAM" id="SSF56112">
    <property type="entry name" value="Protein kinase-like (PK-like)"/>
    <property type="match status" value="1"/>
</dbReference>
<dbReference type="InterPro" id="IPR000719">
    <property type="entry name" value="Prot_kinase_dom"/>
</dbReference>
<dbReference type="Pfam" id="PF16919">
    <property type="entry name" value="PknG_rubred"/>
    <property type="match status" value="1"/>
</dbReference>
<dbReference type="CDD" id="cd14014">
    <property type="entry name" value="STKc_PknB_like"/>
    <property type="match status" value="1"/>
</dbReference>
<dbReference type="InterPro" id="IPR031634">
    <property type="entry name" value="PknG_rubred"/>
</dbReference>
<keyword evidence="6" id="KW-0067">ATP-binding</keyword>